<sequence length="345" mass="36285">MVSIRSSLLALASLAVAVSATQSLSLKVSGPAAVDGVDNLKVVATVTNSGDEILKILNDPRGPLSTRPTDTFSITDASGAKPAFTGIKLKYVPKTAVAVGAFTTLAPGESVQVEHALGHAYNFSHSGAGTYDIHADNAFLIVNDDNTVTTIHADSQAHTAKVTGKLAAVRPTAIAKRAKYVGCSSSQQSALVSAASAAQSYASSSYSYASSHSSSTTRYTTWFGTFTTSRYNTVLSQYKSISSNTFSTFTFDCTCTESDTYAYVYPDTFGYIYLCGAFWQAPTTGTDSKGGTIIHESSHFTKNGGTQDYAYGQSAAKSLAKSNPAQAILNADSHEYYSENNPALS</sequence>
<evidence type="ECO:0000256" key="3">
    <source>
        <dbReference type="ARBA" id="ARBA00022670"/>
    </source>
</evidence>
<dbReference type="Gene3D" id="3.40.390.10">
    <property type="entry name" value="Collagenase (Catalytic Domain)"/>
    <property type="match status" value="1"/>
</dbReference>
<evidence type="ECO:0000256" key="7">
    <source>
        <dbReference type="ARBA" id="ARBA00023049"/>
    </source>
</evidence>
<feature type="signal peptide" evidence="8">
    <location>
        <begin position="1"/>
        <end position="20"/>
    </location>
</feature>
<evidence type="ECO:0000313" key="10">
    <source>
        <dbReference type="EMBL" id="KAF5317550.1"/>
    </source>
</evidence>
<keyword evidence="8" id="KW-0732">Signal</keyword>
<evidence type="ECO:0000256" key="8">
    <source>
        <dbReference type="SAM" id="SignalP"/>
    </source>
</evidence>
<evidence type="ECO:0000256" key="1">
    <source>
        <dbReference type="ARBA" id="ARBA00001947"/>
    </source>
</evidence>
<name>A0A8H5B6Q6_9AGAR</name>
<dbReference type="PANTHER" id="PTHR37016:SF3">
    <property type="entry name" value="NEUTRAL PROTEASE 2-RELATED"/>
    <property type="match status" value="1"/>
</dbReference>
<dbReference type="GO" id="GO:0006508">
    <property type="term" value="P:proteolysis"/>
    <property type="evidence" value="ECO:0007669"/>
    <property type="project" value="UniProtKB-KW"/>
</dbReference>
<evidence type="ECO:0000256" key="6">
    <source>
        <dbReference type="ARBA" id="ARBA00022833"/>
    </source>
</evidence>
<keyword evidence="11" id="KW-1185">Reference proteome</keyword>
<proteinExistence type="inferred from homology"/>
<reference evidence="10 11" key="1">
    <citation type="journal article" date="2020" name="ISME J.">
        <title>Uncovering the hidden diversity of litter-decomposition mechanisms in mushroom-forming fungi.</title>
        <authorList>
            <person name="Floudas D."/>
            <person name="Bentzer J."/>
            <person name="Ahren D."/>
            <person name="Johansson T."/>
            <person name="Persson P."/>
            <person name="Tunlid A."/>
        </authorList>
    </citation>
    <scope>NUCLEOTIDE SEQUENCE [LARGE SCALE GENOMIC DNA]</scope>
    <source>
        <strain evidence="10 11">CBS 101986</strain>
    </source>
</reference>
<comment type="caution">
    <text evidence="10">The sequence shown here is derived from an EMBL/GenBank/DDBJ whole genome shotgun (WGS) entry which is preliminary data.</text>
</comment>
<dbReference type="AlphaFoldDB" id="A0A8H5B6Q6"/>
<protein>
    <recommendedName>
        <fullName evidence="9">Lysine-specific metallo-endopeptidase domain-containing protein</fullName>
    </recommendedName>
</protein>
<dbReference type="SMART" id="SM01351">
    <property type="entry name" value="Aspzincin_M35"/>
    <property type="match status" value="1"/>
</dbReference>
<feature type="chain" id="PRO_5034610061" description="Lysine-specific metallo-endopeptidase domain-containing protein" evidence="8">
    <location>
        <begin position="21"/>
        <end position="345"/>
    </location>
</feature>
<dbReference type="SUPFAM" id="SSF55486">
    <property type="entry name" value="Metalloproteases ('zincins'), catalytic domain"/>
    <property type="match status" value="1"/>
</dbReference>
<organism evidence="10 11">
    <name type="scientific">Psilocybe cf. subviscida</name>
    <dbReference type="NCBI Taxonomy" id="2480587"/>
    <lineage>
        <taxon>Eukaryota</taxon>
        <taxon>Fungi</taxon>
        <taxon>Dikarya</taxon>
        <taxon>Basidiomycota</taxon>
        <taxon>Agaricomycotina</taxon>
        <taxon>Agaricomycetes</taxon>
        <taxon>Agaricomycetidae</taxon>
        <taxon>Agaricales</taxon>
        <taxon>Agaricineae</taxon>
        <taxon>Strophariaceae</taxon>
        <taxon>Psilocybe</taxon>
    </lineage>
</organism>
<accession>A0A8H5B6Q6</accession>
<dbReference type="InterPro" id="IPR029463">
    <property type="entry name" value="Lys_MEP"/>
</dbReference>
<dbReference type="GO" id="GO:0046872">
    <property type="term" value="F:metal ion binding"/>
    <property type="evidence" value="ECO:0007669"/>
    <property type="project" value="UniProtKB-KW"/>
</dbReference>
<dbReference type="InterPro" id="IPR024079">
    <property type="entry name" value="MetalloPept_cat_dom_sf"/>
</dbReference>
<comment type="similarity">
    <text evidence="2">Belongs to the peptidase M35 family.</text>
</comment>
<evidence type="ECO:0000313" key="11">
    <source>
        <dbReference type="Proteomes" id="UP000567179"/>
    </source>
</evidence>
<keyword evidence="6" id="KW-0862">Zinc</keyword>
<feature type="domain" description="Lysine-specific metallo-endopeptidase" evidence="9">
    <location>
        <begin position="207"/>
        <end position="339"/>
    </location>
</feature>
<keyword evidence="5" id="KW-0378">Hydrolase</keyword>
<dbReference type="InterPro" id="IPR050414">
    <property type="entry name" value="Fungal_M35_metalloproteases"/>
</dbReference>
<dbReference type="Proteomes" id="UP000567179">
    <property type="component" value="Unassembled WGS sequence"/>
</dbReference>
<evidence type="ECO:0000259" key="9">
    <source>
        <dbReference type="SMART" id="SM01351"/>
    </source>
</evidence>
<evidence type="ECO:0000256" key="4">
    <source>
        <dbReference type="ARBA" id="ARBA00022723"/>
    </source>
</evidence>
<dbReference type="Gene3D" id="2.60.40.2970">
    <property type="match status" value="1"/>
</dbReference>
<dbReference type="Pfam" id="PF14521">
    <property type="entry name" value="Aspzincin_M35"/>
    <property type="match status" value="1"/>
</dbReference>
<evidence type="ECO:0000256" key="5">
    <source>
        <dbReference type="ARBA" id="ARBA00022801"/>
    </source>
</evidence>
<comment type="cofactor">
    <cofactor evidence="1">
        <name>Zn(2+)</name>
        <dbReference type="ChEBI" id="CHEBI:29105"/>
    </cofactor>
</comment>
<gene>
    <name evidence="10" type="ORF">D9619_013141</name>
</gene>
<keyword evidence="3" id="KW-0645">Protease</keyword>
<evidence type="ECO:0000256" key="2">
    <source>
        <dbReference type="ARBA" id="ARBA00010279"/>
    </source>
</evidence>
<keyword evidence="4" id="KW-0479">Metal-binding</keyword>
<dbReference type="PANTHER" id="PTHR37016">
    <property type="match status" value="1"/>
</dbReference>
<keyword evidence="7" id="KW-0482">Metalloprotease</keyword>
<dbReference type="OrthoDB" id="412874at2759"/>
<dbReference type="EMBL" id="JAACJJ010000033">
    <property type="protein sequence ID" value="KAF5317550.1"/>
    <property type="molecule type" value="Genomic_DNA"/>
</dbReference>
<dbReference type="GO" id="GO:0004222">
    <property type="term" value="F:metalloendopeptidase activity"/>
    <property type="evidence" value="ECO:0007669"/>
    <property type="project" value="InterPro"/>
</dbReference>